<feature type="non-terminal residue" evidence="1">
    <location>
        <position position="1"/>
    </location>
</feature>
<evidence type="ECO:0000313" key="2">
    <source>
        <dbReference type="Proteomes" id="UP000005466"/>
    </source>
</evidence>
<reference evidence="1 2" key="1">
    <citation type="journal article" date="2011" name="PLoS Pathog.">
        <title>Dynamic evolution of pathogenicity revealed by sequencing and comparative genomics of 19 Pseudomonas syringae isolates.</title>
        <authorList>
            <person name="Baltrus D.A."/>
            <person name="Nishimura M.T."/>
            <person name="Romanchuk A."/>
            <person name="Chang J.H."/>
            <person name="Mukhtar M.S."/>
            <person name="Cherkis K."/>
            <person name="Roach J."/>
            <person name="Grant S.R."/>
            <person name="Jones C.D."/>
            <person name="Dangl J.L."/>
        </authorList>
    </citation>
    <scope>NUCLEOTIDE SEQUENCE [LARGE SCALE GENOMIC DNA]</scope>
    <source>
        <strain evidence="2">race 4</strain>
    </source>
</reference>
<dbReference type="AlphaFoldDB" id="F3CHH8"/>
<feature type="non-terminal residue" evidence="1">
    <location>
        <position position="53"/>
    </location>
</feature>
<dbReference type="EMBL" id="ADWY01003074">
    <property type="protein sequence ID" value="EGH18720.1"/>
    <property type="molecule type" value="Genomic_DNA"/>
</dbReference>
<protein>
    <submittedName>
        <fullName evidence="1">Uncharacterized protein</fullName>
    </submittedName>
</protein>
<dbReference type="Proteomes" id="UP000005466">
    <property type="component" value="Unassembled WGS sequence"/>
</dbReference>
<comment type="caution">
    <text evidence="1">The sequence shown here is derived from an EMBL/GenBank/DDBJ whole genome shotgun (WGS) entry which is preliminary data.</text>
</comment>
<organism evidence="1 2">
    <name type="scientific">Pseudomonas savastanoi pv. glycinea str. race 4</name>
    <dbReference type="NCBI Taxonomy" id="875330"/>
    <lineage>
        <taxon>Bacteria</taxon>
        <taxon>Pseudomonadati</taxon>
        <taxon>Pseudomonadota</taxon>
        <taxon>Gammaproteobacteria</taxon>
        <taxon>Pseudomonadales</taxon>
        <taxon>Pseudomonadaceae</taxon>
        <taxon>Pseudomonas</taxon>
    </lineage>
</organism>
<gene>
    <name evidence="1" type="ORF">Pgy4_37756</name>
</gene>
<name>F3CHH8_PSESG</name>
<evidence type="ECO:0000313" key="1">
    <source>
        <dbReference type="EMBL" id="EGH18720.1"/>
    </source>
</evidence>
<sequence>NDKGRYTRSTNTRANFNYIRLLLRIKTKLYMRGAYADTQCLDPGARCITQAYD</sequence>
<proteinExistence type="predicted"/>
<accession>F3CHH8</accession>